<dbReference type="SUPFAM" id="SSF52467">
    <property type="entry name" value="DHS-like NAD/FAD-binding domain"/>
    <property type="match status" value="1"/>
</dbReference>
<dbReference type="GO" id="GO:0070403">
    <property type="term" value="F:NAD+ binding"/>
    <property type="evidence" value="ECO:0007669"/>
    <property type="project" value="UniProtKB-UniRule"/>
</dbReference>
<feature type="binding site" evidence="6">
    <location>
        <position position="63"/>
    </location>
    <ligand>
        <name>substrate</name>
    </ligand>
</feature>
<feature type="active site" description="Proton acceptor" evidence="6 7">
    <location>
        <position position="175"/>
    </location>
</feature>
<feature type="binding site" evidence="6">
    <location>
        <begin position="19"/>
        <end position="38"/>
    </location>
    <ligand>
        <name>NAD(+)</name>
        <dbReference type="ChEBI" id="CHEBI:57540"/>
    </ligand>
</feature>
<dbReference type="InterPro" id="IPR027546">
    <property type="entry name" value="Sirtuin_class_III"/>
</dbReference>
<proteinExistence type="inferred from homology"/>
<protein>
    <recommendedName>
        <fullName evidence="6">NAD-dependent protein deacylase</fullName>
        <ecNumber evidence="6">2.3.1.-</ecNumber>
    </recommendedName>
    <alternativeName>
        <fullName evidence="6">Regulatory protein SIR2 homolog 5</fullName>
    </alternativeName>
</protein>
<dbReference type="AlphaFoldDB" id="A0A6A4HLS6"/>
<dbReference type="EMBL" id="ML769474">
    <property type="protein sequence ID" value="KAE9399026.1"/>
    <property type="molecule type" value="Genomic_DNA"/>
</dbReference>
<comment type="domain">
    <text evidence="6">In contrast to class I sirtuins, class III sirtuins have only weak deacetylase activity. Difference in substrate specificity is probably due to a larger hydrophobic pocket with 2 residues (Tyr-63 and Arg-66) that bind to malonylated and succinylated substrates and define the specificity.</text>
</comment>
<comment type="catalytic activity">
    <reaction evidence="6">
        <text>N(6)-succinyl-L-lysyl-[protein] + NAD(+) + H2O = 2''-O-succinyl-ADP-D-ribose + nicotinamide + L-lysyl-[protein]</text>
        <dbReference type="Rhea" id="RHEA:47668"/>
        <dbReference type="Rhea" id="RHEA-COMP:9752"/>
        <dbReference type="Rhea" id="RHEA-COMP:11877"/>
        <dbReference type="ChEBI" id="CHEBI:15377"/>
        <dbReference type="ChEBI" id="CHEBI:17154"/>
        <dbReference type="ChEBI" id="CHEBI:29969"/>
        <dbReference type="ChEBI" id="CHEBI:57540"/>
        <dbReference type="ChEBI" id="CHEBI:87830"/>
        <dbReference type="ChEBI" id="CHEBI:87832"/>
    </reaction>
</comment>
<comment type="caution">
    <text evidence="6">Lacks conserved residue(s) required for the propagation of feature annotation.</text>
</comment>
<dbReference type="GO" id="GO:0017136">
    <property type="term" value="F:histone deacetylase activity, NAD-dependent"/>
    <property type="evidence" value="ECO:0007669"/>
    <property type="project" value="TreeGrafter"/>
</dbReference>
<dbReference type="PANTHER" id="PTHR11085">
    <property type="entry name" value="NAD-DEPENDENT PROTEIN DEACYLASE SIRTUIN-5, MITOCHONDRIAL-RELATED"/>
    <property type="match status" value="1"/>
</dbReference>
<dbReference type="InterPro" id="IPR026591">
    <property type="entry name" value="Sirtuin_cat_small_dom_sf"/>
</dbReference>
<name>A0A6A4HLS6_9AGAR</name>
<dbReference type="Gene3D" id="3.30.1600.10">
    <property type="entry name" value="SIR2/SIRT2 'Small Domain"/>
    <property type="match status" value="2"/>
</dbReference>
<feature type="binding site" evidence="6 7">
    <location>
        <position position="183"/>
    </location>
    <ligand>
        <name>Zn(2+)</name>
        <dbReference type="ChEBI" id="CHEBI:29105"/>
    </ligand>
</feature>
<keyword evidence="3 6" id="KW-0808">Transferase</keyword>
<feature type="binding site" evidence="6">
    <location>
        <begin position="289"/>
        <end position="291"/>
    </location>
    <ligand>
        <name>NAD(+)</name>
        <dbReference type="ChEBI" id="CHEBI:57540"/>
    </ligand>
</feature>
<accession>A0A6A4HLS6</accession>
<dbReference type="GO" id="GO:0008270">
    <property type="term" value="F:zinc ion binding"/>
    <property type="evidence" value="ECO:0007669"/>
    <property type="project" value="UniProtKB-UniRule"/>
</dbReference>
<dbReference type="Proteomes" id="UP000799118">
    <property type="component" value="Unassembled WGS sequence"/>
</dbReference>
<dbReference type="InterPro" id="IPR029035">
    <property type="entry name" value="DHS-like_NAD/FAD-binding_dom"/>
</dbReference>
<comment type="subcellular location">
    <subcellularLocation>
        <location evidence="1 6">Mitochondrion</location>
    </subcellularLocation>
</comment>
<evidence type="ECO:0000256" key="6">
    <source>
        <dbReference type="HAMAP-Rule" id="MF_03160"/>
    </source>
</evidence>
<keyword evidence="4 6" id="KW-0520">NAD</keyword>
<comment type="cofactor">
    <cofactor evidence="6">
        <name>Zn(2+)</name>
        <dbReference type="ChEBI" id="CHEBI:29105"/>
    </cofactor>
    <text evidence="6">Binds 1 zinc ion per subunit.</text>
</comment>
<evidence type="ECO:0000259" key="8">
    <source>
        <dbReference type="PROSITE" id="PS50305"/>
    </source>
</evidence>
<dbReference type="GO" id="GO:0005739">
    <property type="term" value="C:mitochondrion"/>
    <property type="evidence" value="ECO:0007669"/>
    <property type="project" value="UniProtKB-SubCell"/>
</dbReference>
<dbReference type="GO" id="GO:0005634">
    <property type="term" value="C:nucleus"/>
    <property type="evidence" value="ECO:0007669"/>
    <property type="project" value="TreeGrafter"/>
</dbReference>
<dbReference type="EC" id="2.3.1.-" evidence="6"/>
<evidence type="ECO:0000313" key="10">
    <source>
        <dbReference type="Proteomes" id="UP000799118"/>
    </source>
</evidence>
<evidence type="ECO:0000256" key="3">
    <source>
        <dbReference type="ARBA" id="ARBA00022679"/>
    </source>
</evidence>
<keyword evidence="6 7" id="KW-0479">Metal-binding</keyword>
<feature type="binding site" evidence="6">
    <location>
        <position position="307"/>
    </location>
    <ligand>
        <name>NAD(+)</name>
        <dbReference type="ChEBI" id="CHEBI:57540"/>
    </ligand>
</feature>
<feature type="binding site" evidence="7">
    <location>
        <position position="225"/>
    </location>
    <ligand>
        <name>Zn(2+)</name>
        <dbReference type="ChEBI" id="CHEBI:29105"/>
    </ligand>
</feature>
<comment type="catalytic activity">
    <reaction evidence="6">
        <text>N(6)-glutaryl-L-lysyl-[protein] + NAD(+) + H2O = 2''-O-glutaryl-ADP-D-ribose + nicotinamide + L-lysyl-[protein]</text>
        <dbReference type="Rhea" id="RHEA:47664"/>
        <dbReference type="Rhea" id="RHEA-COMP:9752"/>
        <dbReference type="Rhea" id="RHEA-COMP:11875"/>
        <dbReference type="ChEBI" id="CHEBI:15377"/>
        <dbReference type="ChEBI" id="CHEBI:17154"/>
        <dbReference type="ChEBI" id="CHEBI:29969"/>
        <dbReference type="ChEBI" id="CHEBI:57540"/>
        <dbReference type="ChEBI" id="CHEBI:87828"/>
        <dbReference type="ChEBI" id="CHEBI:87829"/>
    </reaction>
</comment>
<organism evidence="9 10">
    <name type="scientific">Gymnopus androsaceus JB14</name>
    <dbReference type="NCBI Taxonomy" id="1447944"/>
    <lineage>
        <taxon>Eukaryota</taxon>
        <taxon>Fungi</taxon>
        <taxon>Dikarya</taxon>
        <taxon>Basidiomycota</taxon>
        <taxon>Agaricomycotina</taxon>
        <taxon>Agaricomycetes</taxon>
        <taxon>Agaricomycetidae</taxon>
        <taxon>Agaricales</taxon>
        <taxon>Marasmiineae</taxon>
        <taxon>Omphalotaceae</taxon>
        <taxon>Gymnopus</taxon>
    </lineage>
</organism>
<dbReference type="PANTHER" id="PTHR11085:SF10">
    <property type="entry name" value="NAD-DEPENDENT PROTEIN DEACYLASE SIRTUIN-5, MITOCHONDRIAL-RELATED"/>
    <property type="match status" value="1"/>
</dbReference>
<dbReference type="GO" id="GO:0036055">
    <property type="term" value="F:protein-succinyllysine desuccinylase activity"/>
    <property type="evidence" value="ECO:0007669"/>
    <property type="project" value="UniProtKB-UniRule"/>
</dbReference>
<reference evidence="9" key="1">
    <citation type="journal article" date="2019" name="Environ. Microbiol.">
        <title>Fungal ecological strategies reflected in gene transcription - a case study of two litter decomposers.</title>
        <authorList>
            <person name="Barbi F."/>
            <person name="Kohler A."/>
            <person name="Barry K."/>
            <person name="Baskaran P."/>
            <person name="Daum C."/>
            <person name="Fauchery L."/>
            <person name="Ihrmark K."/>
            <person name="Kuo A."/>
            <person name="LaButti K."/>
            <person name="Lipzen A."/>
            <person name="Morin E."/>
            <person name="Grigoriev I.V."/>
            <person name="Henrissat B."/>
            <person name="Lindahl B."/>
            <person name="Martin F."/>
        </authorList>
    </citation>
    <scope>NUCLEOTIDE SEQUENCE</scope>
    <source>
        <strain evidence="9">JB14</strain>
    </source>
</reference>
<keyword evidence="5 6" id="KW-0496">Mitochondrion</keyword>
<evidence type="ECO:0000256" key="4">
    <source>
        <dbReference type="ARBA" id="ARBA00023027"/>
    </source>
</evidence>
<comment type="similarity">
    <text evidence="2">Belongs to the sirtuin family. Class I subfamily.</text>
</comment>
<evidence type="ECO:0000256" key="2">
    <source>
        <dbReference type="ARBA" id="ARBA00006924"/>
    </source>
</evidence>
<feature type="domain" description="Deacetylase sirtuin-type" evidence="8">
    <location>
        <begin position="1"/>
        <end position="319"/>
    </location>
</feature>
<dbReference type="HAMAP" id="MF_01121">
    <property type="entry name" value="Sirtuin_ClassIII"/>
    <property type="match status" value="1"/>
</dbReference>
<keyword evidence="6 7" id="KW-0862">Zinc</keyword>
<comment type="function">
    <text evidence="6">NAD-dependent lysine demalonylase, desuccinylase and deglutarylase that specifically removes malonyl, succinyl and glutaryl groups on target proteins. Has weak NAD-dependent protein deacetylase activity; however this activity may not be physiologically relevant in vivo.</text>
</comment>
<comment type="catalytic activity">
    <reaction evidence="6">
        <text>N(6)-malonyl-L-lysyl-[protein] + NAD(+) + H2O = 2''-O-malonyl-ADP-D-ribose + nicotinamide + L-lysyl-[protein]</text>
        <dbReference type="Rhea" id="RHEA:47672"/>
        <dbReference type="Rhea" id="RHEA-COMP:9752"/>
        <dbReference type="Rhea" id="RHEA-COMP:11878"/>
        <dbReference type="ChEBI" id="CHEBI:15377"/>
        <dbReference type="ChEBI" id="CHEBI:17154"/>
        <dbReference type="ChEBI" id="CHEBI:29969"/>
        <dbReference type="ChEBI" id="CHEBI:57540"/>
        <dbReference type="ChEBI" id="CHEBI:87831"/>
        <dbReference type="ChEBI" id="CHEBI:87833"/>
    </reaction>
</comment>
<comment type="similarity">
    <text evidence="6">Belongs to the sirtuin family. Class III subfamily.</text>
</comment>
<feature type="binding site" evidence="6 7">
    <location>
        <position position="228"/>
    </location>
    <ligand>
        <name>Zn(2+)</name>
        <dbReference type="ChEBI" id="CHEBI:29105"/>
    </ligand>
</feature>
<evidence type="ECO:0000313" key="9">
    <source>
        <dbReference type="EMBL" id="KAE9399026.1"/>
    </source>
</evidence>
<dbReference type="PROSITE" id="PS50305">
    <property type="entry name" value="SIRTUIN"/>
    <property type="match status" value="1"/>
</dbReference>
<evidence type="ECO:0000256" key="7">
    <source>
        <dbReference type="PROSITE-ProRule" id="PRU00236"/>
    </source>
</evidence>
<evidence type="ECO:0000256" key="5">
    <source>
        <dbReference type="ARBA" id="ARBA00023128"/>
    </source>
</evidence>
<dbReference type="InterPro" id="IPR026590">
    <property type="entry name" value="Ssirtuin_cat_dom"/>
</dbReference>
<dbReference type="OrthoDB" id="424302at2759"/>
<keyword evidence="10" id="KW-1185">Reference proteome</keyword>
<dbReference type="Gene3D" id="3.40.50.1220">
    <property type="entry name" value="TPP-binding domain"/>
    <property type="match status" value="1"/>
</dbReference>
<dbReference type="Pfam" id="PF02146">
    <property type="entry name" value="SIR2"/>
    <property type="match status" value="2"/>
</dbReference>
<gene>
    <name evidence="9" type="ORF">BT96DRAFT_1019777</name>
</gene>
<dbReference type="InterPro" id="IPR003000">
    <property type="entry name" value="Sirtuin"/>
</dbReference>
<feature type="binding site" evidence="7">
    <location>
        <position position="186"/>
    </location>
    <ligand>
        <name>Zn(2+)</name>
        <dbReference type="ChEBI" id="CHEBI:29105"/>
    </ligand>
</feature>
<evidence type="ECO:0000256" key="1">
    <source>
        <dbReference type="ARBA" id="ARBA00004173"/>
    </source>
</evidence>
<dbReference type="InterPro" id="IPR050134">
    <property type="entry name" value="NAD-dep_sirtuin_deacylases"/>
</dbReference>
<feature type="binding site" evidence="6">
    <location>
        <position position="66"/>
    </location>
    <ligand>
        <name>substrate</name>
    </ligand>
</feature>
<sequence length="319" mass="34537">MNQFKHVLKKSKNIIVVAGAGLSAASGIPTFRGKGGMWRKYDALTLATPEGFAENPSLVWQFYHYRRETALKAQPNAAHVALARFSLSSIRESIAPGSTFTLITQVCDLRMETPVIRCRSIARKQPLLPEQGQVEGSDPGINVDGLSPLALEKVMETVEATDREDARKPKIVEMHGRLFDVKCTSCDHVEFNRSSPICEGLAGTEILVEKNVMDPEIPRISLPRCSSCGALARPGVVWFGETIPNVDDIDAIVEDADLCLVVGTASTVYPAAGFAEQVQKNGGNVAVFNIDHSAGDKKADFLFLGPCQDLLPQALGMEA</sequence>
<dbReference type="GO" id="GO:0036054">
    <property type="term" value="F:protein-malonyllysine demalonylase activity"/>
    <property type="evidence" value="ECO:0007669"/>
    <property type="project" value="UniProtKB-UniRule"/>
</dbReference>